<dbReference type="AlphaFoldDB" id="A0A0A9EUB6"/>
<protein>
    <submittedName>
        <fullName evidence="2">Uncharacterized protein</fullName>
    </submittedName>
</protein>
<reference evidence="2" key="2">
    <citation type="journal article" date="2015" name="Data Brief">
        <title>Shoot transcriptome of the giant reed, Arundo donax.</title>
        <authorList>
            <person name="Barrero R.A."/>
            <person name="Guerrero F.D."/>
            <person name="Moolhuijzen P."/>
            <person name="Goolsby J.A."/>
            <person name="Tidwell J."/>
            <person name="Bellgard S.E."/>
            <person name="Bellgard M.I."/>
        </authorList>
    </citation>
    <scope>NUCLEOTIDE SEQUENCE</scope>
    <source>
        <tissue evidence="2">Shoot tissue taken approximately 20 cm above the soil surface</tissue>
    </source>
</reference>
<organism evidence="2">
    <name type="scientific">Arundo donax</name>
    <name type="common">Giant reed</name>
    <name type="synonym">Donax arundinaceus</name>
    <dbReference type="NCBI Taxonomy" id="35708"/>
    <lineage>
        <taxon>Eukaryota</taxon>
        <taxon>Viridiplantae</taxon>
        <taxon>Streptophyta</taxon>
        <taxon>Embryophyta</taxon>
        <taxon>Tracheophyta</taxon>
        <taxon>Spermatophyta</taxon>
        <taxon>Magnoliopsida</taxon>
        <taxon>Liliopsida</taxon>
        <taxon>Poales</taxon>
        <taxon>Poaceae</taxon>
        <taxon>PACMAD clade</taxon>
        <taxon>Arundinoideae</taxon>
        <taxon>Arundineae</taxon>
        <taxon>Arundo</taxon>
    </lineage>
</organism>
<dbReference type="EMBL" id="GBRH01194224">
    <property type="protein sequence ID" value="JAE03672.1"/>
    <property type="molecule type" value="Transcribed_RNA"/>
</dbReference>
<sequence length="76" mass="8463">MSERSSTELPLQPLPLQSKDQTQHSQMAMAKHKAASFSMDLPLHLRLPRAHSMAWAQGTLLPINSSFSSPLKPQQL</sequence>
<feature type="region of interest" description="Disordered" evidence="1">
    <location>
        <begin position="1"/>
        <end position="31"/>
    </location>
</feature>
<evidence type="ECO:0000256" key="1">
    <source>
        <dbReference type="SAM" id="MobiDB-lite"/>
    </source>
</evidence>
<proteinExistence type="predicted"/>
<accession>A0A0A9EUB6</accession>
<reference evidence="2" key="1">
    <citation type="submission" date="2014-09" db="EMBL/GenBank/DDBJ databases">
        <authorList>
            <person name="Magalhaes I.L.F."/>
            <person name="Oliveira U."/>
            <person name="Santos F.R."/>
            <person name="Vidigal T.H.D.A."/>
            <person name="Brescovit A.D."/>
            <person name="Santos A.J."/>
        </authorList>
    </citation>
    <scope>NUCLEOTIDE SEQUENCE</scope>
    <source>
        <tissue evidence="2">Shoot tissue taken approximately 20 cm above the soil surface</tissue>
    </source>
</reference>
<evidence type="ECO:0000313" key="2">
    <source>
        <dbReference type="EMBL" id="JAE03672.1"/>
    </source>
</evidence>
<name>A0A0A9EUB6_ARUDO</name>